<dbReference type="Proteomes" id="UP000190312">
    <property type="component" value="Unassembled WGS sequence"/>
</dbReference>
<dbReference type="OrthoDB" id="5380854at2759"/>
<dbReference type="Gene3D" id="2.80.10.50">
    <property type="match status" value="1"/>
</dbReference>
<dbReference type="eggNOG" id="ENOG502SI0U">
    <property type="taxonomic scope" value="Eukaryota"/>
</dbReference>
<accession>A0A1S9DR40</accession>
<dbReference type="GO" id="GO:0000981">
    <property type="term" value="F:DNA-binding transcription factor activity, RNA polymerase II-specific"/>
    <property type="evidence" value="ECO:0007669"/>
    <property type="project" value="InterPro"/>
</dbReference>
<name>A0A1S9DR40_ASPOZ</name>
<dbReference type="SUPFAM" id="SSF57701">
    <property type="entry name" value="Zn2/Cys6 DNA-binding domain"/>
    <property type="match status" value="1"/>
</dbReference>
<keyword evidence="3" id="KW-0804">Transcription</keyword>
<dbReference type="InterPro" id="IPR021858">
    <property type="entry name" value="Fun_TF"/>
</dbReference>
<feature type="domain" description="Zn(2)-C6 fungal-type" evidence="6">
    <location>
        <begin position="116"/>
        <end position="144"/>
    </location>
</feature>
<dbReference type="InterPro" id="IPR035992">
    <property type="entry name" value="Ricin_B-like_lectins"/>
</dbReference>
<dbReference type="AlphaFoldDB" id="A0A1S9DR40"/>
<dbReference type="PROSITE" id="PS00463">
    <property type="entry name" value="ZN2_CY6_FUNGAL_1"/>
    <property type="match status" value="1"/>
</dbReference>
<dbReference type="GO" id="GO:0003677">
    <property type="term" value="F:DNA binding"/>
    <property type="evidence" value="ECO:0007669"/>
    <property type="project" value="UniProtKB-KW"/>
</dbReference>
<reference evidence="7 8" key="1">
    <citation type="submission" date="2016-10" db="EMBL/GenBank/DDBJ databases">
        <title>Genome sequencing of Aspergillus oryzae BCC7051.</title>
        <authorList>
            <person name="Thammarongtham C."/>
            <person name="Vorapreeda T."/>
            <person name="Nookaew I."/>
            <person name="Srisuk T."/>
            <person name="Land M."/>
            <person name="Jeennor S."/>
            <person name="Laoteng K."/>
        </authorList>
    </citation>
    <scope>NUCLEOTIDE SEQUENCE [LARGE SCALE GENOMIC DNA]</scope>
    <source>
        <strain evidence="7 8">BCC7051</strain>
    </source>
</reference>
<proteinExistence type="predicted"/>
<keyword evidence="4" id="KW-0539">Nucleus</keyword>
<dbReference type="Gene3D" id="4.10.240.10">
    <property type="entry name" value="Zn(2)-C6 fungal-type DNA-binding domain"/>
    <property type="match status" value="1"/>
</dbReference>
<dbReference type="InterPro" id="IPR053175">
    <property type="entry name" value="DHMBA_Reg_Transcription_Factor"/>
</dbReference>
<dbReference type="PANTHER" id="PTHR38791">
    <property type="entry name" value="ZN(II)2CYS6 TRANSCRIPTION FACTOR (EUROFUNG)-RELATED-RELATED"/>
    <property type="match status" value="1"/>
</dbReference>
<dbReference type="PANTHER" id="PTHR38791:SF11">
    <property type="entry name" value="ZN(II)2CYS6 TRANSCRIPTION FACTOR (EUROFUNG)"/>
    <property type="match status" value="1"/>
</dbReference>
<dbReference type="SUPFAM" id="SSF50370">
    <property type="entry name" value="Ricin B-like lectins"/>
    <property type="match status" value="1"/>
</dbReference>
<dbReference type="InterPro" id="IPR036864">
    <property type="entry name" value="Zn2-C6_fun-type_DNA-bd_sf"/>
</dbReference>
<evidence type="ECO:0000259" key="6">
    <source>
        <dbReference type="PROSITE" id="PS50048"/>
    </source>
</evidence>
<dbReference type="VEuPathDB" id="FungiDB:AO090012000885"/>
<evidence type="ECO:0000313" key="7">
    <source>
        <dbReference type="EMBL" id="OOO11531.1"/>
    </source>
</evidence>
<evidence type="ECO:0000256" key="4">
    <source>
        <dbReference type="ARBA" id="ARBA00023242"/>
    </source>
</evidence>
<dbReference type="InterPro" id="IPR001138">
    <property type="entry name" value="Zn2Cys6_DnaBD"/>
</dbReference>
<dbReference type="VEuPathDB" id="FungiDB:AO090012001042"/>
<evidence type="ECO:0000256" key="1">
    <source>
        <dbReference type="ARBA" id="ARBA00023015"/>
    </source>
</evidence>
<dbReference type="GO" id="GO:0008270">
    <property type="term" value="F:zinc ion binding"/>
    <property type="evidence" value="ECO:0007669"/>
    <property type="project" value="InterPro"/>
</dbReference>
<evidence type="ECO:0000256" key="5">
    <source>
        <dbReference type="SAM" id="MobiDB-lite"/>
    </source>
</evidence>
<evidence type="ECO:0000256" key="2">
    <source>
        <dbReference type="ARBA" id="ARBA00023125"/>
    </source>
</evidence>
<keyword evidence="2" id="KW-0238">DNA-binding</keyword>
<dbReference type="EMBL" id="MKZY01000003">
    <property type="protein sequence ID" value="OOO11531.1"/>
    <property type="molecule type" value="Genomic_DNA"/>
</dbReference>
<dbReference type="SMART" id="SM00066">
    <property type="entry name" value="GAL4"/>
    <property type="match status" value="1"/>
</dbReference>
<dbReference type="GO" id="GO:0009893">
    <property type="term" value="P:positive regulation of metabolic process"/>
    <property type="evidence" value="ECO:0007669"/>
    <property type="project" value="UniProtKB-ARBA"/>
</dbReference>
<dbReference type="Pfam" id="PF00172">
    <property type="entry name" value="Zn_clus"/>
    <property type="match status" value="1"/>
</dbReference>
<dbReference type="Pfam" id="PF11951">
    <property type="entry name" value="Fungal_trans_2"/>
    <property type="match status" value="2"/>
</dbReference>
<dbReference type="PROSITE" id="PS50048">
    <property type="entry name" value="ZN2_CY6_FUNGAL_2"/>
    <property type="match status" value="1"/>
</dbReference>
<gene>
    <name evidence="7" type="ORF">OAory_01080010</name>
</gene>
<feature type="region of interest" description="Disordered" evidence="5">
    <location>
        <begin position="165"/>
        <end position="221"/>
    </location>
</feature>
<comment type="caution">
    <text evidence="7">The sequence shown here is derived from an EMBL/GenBank/DDBJ whole genome shotgun (WGS) entry which is preliminary data.</text>
</comment>
<organism evidence="7 8">
    <name type="scientific">Aspergillus oryzae</name>
    <name type="common">Yellow koji mold</name>
    <dbReference type="NCBI Taxonomy" id="5062"/>
    <lineage>
        <taxon>Eukaryota</taxon>
        <taxon>Fungi</taxon>
        <taxon>Dikarya</taxon>
        <taxon>Ascomycota</taxon>
        <taxon>Pezizomycotina</taxon>
        <taxon>Eurotiomycetes</taxon>
        <taxon>Eurotiomycetidae</taxon>
        <taxon>Eurotiales</taxon>
        <taxon>Aspergillaceae</taxon>
        <taxon>Aspergillus</taxon>
        <taxon>Aspergillus subgen. Circumdati</taxon>
    </lineage>
</organism>
<sequence length="720" mass="80101">MEAPINDFNGPGLYLFQVQHSKKYLDLDESKKANHTKVQQWEARKHHEDQNWVVAAAGHDEYLILADKAGTCLTAPEKDREPATGNLKSATDKHIRWKFVCAEDGAYLLESIMTKGCYTCRRRRIICDNGLPTCRKCRDAGKECLGYQKPLVWVKGGVASRGKMMGRSFDDVAQNTSDRSSEDDSNAAADPPPPEVGAQGQDSLDTGSYDVPQTLASDNTPDAAQWGSNFDLIIPETSISVVDHVPTPRGMVDPLFKDMDSVSRFYISHFHQNVVGCLAFYSNVRNPYRDLTVLVGDSPVLAHALAATGALHYALLASCDFSPTPWLSDGASVTGALPSPQDVEKAVISSMSRRPASKFYEQFLKLKQRTLRQLSLDLQDPLKQNDTKTLAVIMVLALMDAIESGDGAWKYHLEGAKKLLVSRQSKSPSSPTQRMIDWLDAFVFDSCLIMQVMGATLARPGSLSKPFYSSDIGPETLKRLEETAWIGCPAYLLEVIFFVHEGWCVDPDPSTNPPAMNYSSTFLPKGSNPLLQPPTALLQHIQAFDPVAWAEEMQSFLHLPDLSVRTALATIWRAAVYLYTSRVLSRPRAHGRAKSTIPGLPPDHKAITNLLIQQIPLIPVADDHFKCLIWPTFIAGAECTDPSLRPILLQTLSAIYYDVTSVNVRNAAWVLSLMWQKRDSRRAQQQQDGDPFGSFVHDDGEDDFDWIQELDDSRIDWLFI</sequence>
<evidence type="ECO:0000256" key="3">
    <source>
        <dbReference type="ARBA" id="ARBA00023163"/>
    </source>
</evidence>
<dbReference type="CDD" id="cd00067">
    <property type="entry name" value="GAL4"/>
    <property type="match status" value="1"/>
</dbReference>
<protein>
    <recommendedName>
        <fullName evidence="6">Zn(2)-C6 fungal-type domain-containing protein</fullName>
    </recommendedName>
</protein>
<keyword evidence="1" id="KW-0805">Transcription regulation</keyword>
<evidence type="ECO:0000313" key="8">
    <source>
        <dbReference type="Proteomes" id="UP000190312"/>
    </source>
</evidence>